<feature type="transmembrane region" description="Helical" evidence="7">
    <location>
        <begin position="328"/>
        <end position="349"/>
    </location>
</feature>
<name>A0A6J5GZB4_9BURK</name>
<evidence type="ECO:0000256" key="7">
    <source>
        <dbReference type="SAM" id="Phobius"/>
    </source>
</evidence>
<keyword evidence="10" id="KW-1185">Reference proteome</keyword>
<evidence type="ECO:0000256" key="5">
    <source>
        <dbReference type="ARBA" id="ARBA00023136"/>
    </source>
</evidence>
<dbReference type="Gene3D" id="1.20.1250.20">
    <property type="entry name" value="MFS general substrate transporter like domains"/>
    <property type="match status" value="1"/>
</dbReference>
<dbReference type="PANTHER" id="PTHR23505">
    <property type="entry name" value="SPINSTER"/>
    <property type="match status" value="1"/>
</dbReference>
<dbReference type="GO" id="GO:0016020">
    <property type="term" value="C:membrane"/>
    <property type="evidence" value="ECO:0007669"/>
    <property type="project" value="UniProtKB-SubCell"/>
</dbReference>
<feature type="domain" description="Major facilitator superfamily (MFS) profile" evidence="8">
    <location>
        <begin position="40"/>
        <end position="452"/>
    </location>
</feature>
<dbReference type="SUPFAM" id="SSF103473">
    <property type="entry name" value="MFS general substrate transporter"/>
    <property type="match status" value="1"/>
</dbReference>
<dbReference type="InterPro" id="IPR036259">
    <property type="entry name" value="MFS_trans_sf"/>
</dbReference>
<keyword evidence="2" id="KW-0813">Transport</keyword>
<dbReference type="EMBL" id="CADIKI010000030">
    <property type="protein sequence ID" value="CAB3809755.1"/>
    <property type="molecule type" value="Genomic_DNA"/>
</dbReference>
<feature type="transmembrane region" description="Helical" evidence="7">
    <location>
        <begin position="355"/>
        <end position="376"/>
    </location>
</feature>
<evidence type="ECO:0000259" key="8">
    <source>
        <dbReference type="PROSITE" id="PS50850"/>
    </source>
</evidence>
<keyword evidence="3 7" id="KW-0812">Transmembrane</keyword>
<feature type="transmembrane region" description="Helical" evidence="7">
    <location>
        <begin position="291"/>
        <end position="316"/>
    </location>
</feature>
<keyword evidence="5 7" id="KW-0472">Membrane</keyword>
<feature type="transmembrane region" description="Helical" evidence="7">
    <location>
        <begin position="74"/>
        <end position="95"/>
    </location>
</feature>
<evidence type="ECO:0000256" key="2">
    <source>
        <dbReference type="ARBA" id="ARBA00022448"/>
    </source>
</evidence>
<evidence type="ECO:0000313" key="9">
    <source>
        <dbReference type="EMBL" id="CAB3809755.1"/>
    </source>
</evidence>
<feature type="transmembrane region" description="Helical" evidence="7">
    <location>
        <begin position="166"/>
        <end position="188"/>
    </location>
</feature>
<comment type="subcellular location">
    <subcellularLocation>
        <location evidence="1">Membrane</location>
        <topology evidence="1">Multi-pass membrane protein</topology>
    </subcellularLocation>
</comment>
<feature type="compositionally biased region" description="Basic and acidic residues" evidence="6">
    <location>
        <begin position="1"/>
        <end position="16"/>
    </location>
</feature>
<dbReference type="AlphaFoldDB" id="A0A6J5GZB4"/>
<accession>A0A6J5GZB4</accession>
<keyword evidence="4 7" id="KW-1133">Transmembrane helix</keyword>
<dbReference type="Proteomes" id="UP000494252">
    <property type="component" value="Unassembled WGS sequence"/>
</dbReference>
<evidence type="ECO:0000313" key="10">
    <source>
        <dbReference type="Proteomes" id="UP000494252"/>
    </source>
</evidence>
<feature type="transmembrane region" description="Helical" evidence="7">
    <location>
        <begin position="107"/>
        <end position="126"/>
    </location>
</feature>
<reference evidence="9 10" key="1">
    <citation type="submission" date="2020-04" db="EMBL/GenBank/DDBJ databases">
        <authorList>
            <person name="De Canck E."/>
        </authorList>
    </citation>
    <scope>NUCLEOTIDE SEQUENCE [LARGE SCALE GENOMIC DNA]</scope>
    <source>
        <strain evidence="9 10">LMG 27177</strain>
    </source>
</reference>
<evidence type="ECO:0000256" key="1">
    <source>
        <dbReference type="ARBA" id="ARBA00004141"/>
    </source>
</evidence>
<sequence length="469" mass="49696">MEHNQSRGYARAEGDGRVNYSGETASTRSTMTTPRDAIVAVVLLCLTNLVGYLDRPVLALMVTPIKASLHLSDGQMGLMLGPAFIFSYAIAGLFIGRLVDRVNRRNILMIAAGIWSLSTAAGGFASSGTHLFIARMGVGIGEASLFPVAVSLIADYFPSEKRGKPLGFYIMAAYCGNGLSLILTGVLLPLATSVAKFFASEGAPLEPWRVVLFMMVVPGIICCALLFRVKEPARRRDDVESQDSKAGHADWMAHVDVYLPLHLFMALVTLAMYAVTSWIPTVLIREYHVPIASAGFFSGSIIAITGILCVTSAGALSDRASKKGGATGPLLMTLFCVALGLPGFVMLWYASGPVVLMLGVFLTLIPHSMALLSGLASLSNLSPARSRGWITSVHFLLTGILGVATGPVLVGYVNDWMGGAASGDLGRVVSLVGIVSTVVAVLLAWLGMARAKKMARHTEFQVGVKSQSV</sequence>
<proteinExistence type="predicted"/>
<feature type="transmembrane region" description="Helical" evidence="7">
    <location>
        <begin position="425"/>
        <end position="446"/>
    </location>
</feature>
<feature type="region of interest" description="Disordered" evidence="6">
    <location>
        <begin position="1"/>
        <end position="28"/>
    </location>
</feature>
<dbReference type="GO" id="GO:0022857">
    <property type="term" value="F:transmembrane transporter activity"/>
    <property type="evidence" value="ECO:0007669"/>
    <property type="project" value="InterPro"/>
</dbReference>
<dbReference type="InterPro" id="IPR020846">
    <property type="entry name" value="MFS_dom"/>
</dbReference>
<gene>
    <name evidence="9" type="primary">dgoT_3</name>
    <name evidence="9" type="ORF">LMG27177_06901</name>
</gene>
<dbReference type="Pfam" id="PF07690">
    <property type="entry name" value="MFS_1"/>
    <property type="match status" value="1"/>
</dbReference>
<feature type="transmembrane region" description="Helical" evidence="7">
    <location>
        <begin position="257"/>
        <end position="279"/>
    </location>
</feature>
<evidence type="ECO:0000256" key="6">
    <source>
        <dbReference type="SAM" id="MobiDB-lite"/>
    </source>
</evidence>
<dbReference type="PROSITE" id="PS50850">
    <property type="entry name" value="MFS"/>
    <property type="match status" value="1"/>
</dbReference>
<evidence type="ECO:0000256" key="4">
    <source>
        <dbReference type="ARBA" id="ARBA00022989"/>
    </source>
</evidence>
<feature type="transmembrane region" description="Helical" evidence="7">
    <location>
        <begin position="388"/>
        <end position="413"/>
    </location>
</feature>
<feature type="transmembrane region" description="Helical" evidence="7">
    <location>
        <begin position="37"/>
        <end position="54"/>
    </location>
</feature>
<feature type="transmembrane region" description="Helical" evidence="7">
    <location>
        <begin position="208"/>
        <end position="227"/>
    </location>
</feature>
<dbReference type="RefSeq" id="WP_217468680.1">
    <property type="nucleotide sequence ID" value="NZ_CADIKI010000030.1"/>
</dbReference>
<evidence type="ECO:0000256" key="3">
    <source>
        <dbReference type="ARBA" id="ARBA00022692"/>
    </source>
</evidence>
<dbReference type="PANTHER" id="PTHR23505:SF79">
    <property type="entry name" value="PROTEIN SPINSTER"/>
    <property type="match status" value="1"/>
</dbReference>
<dbReference type="InterPro" id="IPR044770">
    <property type="entry name" value="MFS_spinster-like"/>
</dbReference>
<organism evidence="9 10">
    <name type="scientific">Paraburkholderia fynbosensis</name>
    <dbReference type="NCBI Taxonomy" id="1200993"/>
    <lineage>
        <taxon>Bacteria</taxon>
        <taxon>Pseudomonadati</taxon>
        <taxon>Pseudomonadota</taxon>
        <taxon>Betaproteobacteria</taxon>
        <taxon>Burkholderiales</taxon>
        <taxon>Burkholderiaceae</taxon>
        <taxon>Paraburkholderia</taxon>
    </lineage>
</organism>
<dbReference type="InterPro" id="IPR011701">
    <property type="entry name" value="MFS"/>
</dbReference>
<protein>
    <submittedName>
        <fullName evidence="9">D-galactonate transporter</fullName>
    </submittedName>
</protein>
<feature type="transmembrane region" description="Helical" evidence="7">
    <location>
        <begin position="132"/>
        <end position="154"/>
    </location>
</feature>